<evidence type="ECO:0000313" key="11">
    <source>
        <dbReference type="Proteomes" id="UP000194151"/>
    </source>
</evidence>
<feature type="transmembrane region" description="Helical" evidence="8">
    <location>
        <begin position="65"/>
        <end position="90"/>
    </location>
</feature>
<dbReference type="Pfam" id="PF00528">
    <property type="entry name" value="BPD_transp_1"/>
    <property type="match status" value="1"/>
</dbReference>
<dbReference type="InterPro" id="IPR035906">
    <property type="entry name" value="MetI-like_sf"/>
</dbReference>
<evidence type="ECO:0000256" key="4">
    <source>
        <dbReference type="ARBA" id="ARBA00022519"/>
    </source>
</evidence>
<name>A0A1W6YKZ7_9BORD</name>
<dbReference type="KEGG" id="bgv:CAL12_10425"/>
<feature type="transmembrane region" description="Helical" evidence="8">
    <location>
        <begin position="102"/>
        <end position="124"/>
    </location>
</feature>
<dbReference type="GO" id="GO:0055085">
    <property type="term" value="P:transmembrane transport"/>
    <property type="evidence" value="ECO:0007669"/>
    <property type="project" value="InterPro"/>
</dbReference>
<dbReference type="GO" id="GO:0005886">
    <property type="term" value="C:plasma membrane"/>
    <property type="evidence" value="ECO:0007669"/>
    <property type="project" value="UniProtKB-SubCell"/>
</dbReference>
<keyword evidence="11" id="KW-1185">Reference proteome</keyword>
<comment type="subcellular location">
    <subcellularLocation>
        <location evidence="1">Cell inner membrane</location>
        <topology evidence="1">Multi-pass membrane protein</topology>
    </subcellularLocation>
    <subcellularLocation>
        <location evidence="8">Cell membrane</location>
        <topology evidence="8">Multi-pass membrane protein</topology>
    </subcellularLocation>
</comment>
<evidence type="ECO:0000313" key="10">
    <source>
        <dbReference type="EMBL" id="ARP81213.1"/>
    </source>
</evidence>
<keyword evidence="6 8" id="KW-1133">Transmembrane helix</keyword>
<feature type="domain" description="ABC transmembrane type-1" evidence="9">
    <location>
        <begin position="65"/>
        <end position="253"/>
    </location>
</feature>
<evidence type="ECO:0000256" key="6">
    <source>
        <dbReference type="ARBA" id="ARBA00022989"/>
    </source>
</evidence>
<protein>
    <submittedName>
        <fullName evidence="10">ABC transporter permease</fullName>
    </submittedName>
</protein>
<dbReference type="RefSeq" id="WP_086064409.1">
    <property type="nucleotide sequence ID" value="NZ_CP021108.1"/>
</dbReference>
<dbReference type="OrthoDB" id="9795403at2"/>
<keyword evidence="2 8" id="KW-0813">Transport</keyword>
<evidence type="ECO:0000259" key="9">
    <source>
        <dbReference type="PROSITE" id="PS50928"/>
    </source>
</evidence>
<dbReference type="InterPro" id="IPR000515">
    <property type="entry name" value="MetI-like"/>
</dbReference>
<keyword evidence="7 8" id="KW-0472">Membrane</keyword>
<accession>A0A1W6YKZ7</accession>
<reference evidence="10 11" key="1">
    <citation type="submission" date="2017-05" db="EMBL/GenBank/DDBJ databases">
        <title>Complete and WGS of Bordetella genogroups.</title>
        <authorList>
            <person name="Spilker T."/>
            <person name="LiPuma J."/>
        </authorList>
    </citation>
    <scope>NUCLEOTIDE SEQUENCE [LARGE SCALE GENOMIC DNA]</scope>
    <source>
        <strain evidence="10 11">AU19157</strain>
    </source>
</reference>
<dbReference type="PROSITE" id="PS50928">
    <property type="entry name" value="ABC_TM1"/>
    <property type="match status" value="1"/>
</dbReference>
<dbReference type="PANTHER" id="PTHR43357">
    <property type="entry name" value="INNER MEMBRANE ABC TRANSPORTER PERMEASE PROTEIN YDCV"/>
    <property type="match status" value="1"/>
</dbReference>
<dbReference type="Gene3D" id="1.10.3720.10">
    <property type="entry name" value="MetI-like"/>
    <property type="match status" value="1"/>
</dbReference>
<dbReference type="SUPFAM" id="SSF161098">
    <property type="entry name" value="MetI-like"/>
    <property type="match status" value="1"/>
</dbReference>
<feature type="transmembrane region" description="Helical" evidence="8">
    <location>
        <begin position="234"/>
        <end position="252"/>
    </location>
</feature>
<dbReference type="CDD" id="cd06261">
    <property type="entry name" value="TM_PBP2"/>
    <property type="match status" value="1"/>
</dbReference>
<evidence type="ECO:0000256" key="3">
    <source>
        <dbReference type="ARBA" id="ARBA00022475"/>
    </source>
</evidence>
<keyword evidence="3" id="KW-1003">Cell membrane</keyword>
<dbReference type="PANTHER" id="PTHR43357:SF4">
    <property type="entry name" value="INNER MEMBRANE ABC TRANSPORTER PERMEASE PROTEIN YDCV"/>
    <property type="match status" value="1"/>
</dbReference>
<sequence>MSTNKLTRAGGGLLLLLVAIFMLAPLVVVVLVSFSSSPVFNLPAPQWSLRWYQAVLHKDGLGQTLLLSVNVALASTAAALVLGTLCALAIAHGRFKGRDALLAFLVSPLLMPGLVIGVALLQLLRELGLRDVLSALIIGHIVITLPYVIRTVHASLALFDMRLLEAARTLGLSPAQAVLKVMVPALAPAFLTSGLFAFLASMDNYPISIFLTDARQKTLPIEILRYLEESPDPTIAALSAGLILLAIIVLFITERLVGMRRLAQF</sequence>
<evidence type="ECO:0000256" key="8">
    <source>
        <dbReference type="RuleBase" id="RU363032"/>
    </source>
</evidence>
<dbReference type="AlphaFoldDB" id="A0A1W6YKZ7"/>
<dbReference type="STRING" id="1416806.CAL12_10425"/>
<gene>
    <name evidence="10" type="ORF">CAL12_10425</name>
</gene>
<evidence type="ECO:0000256" key="1">
    <source>
        <dbReference type="ARBA" id="ARBA00004429"/>
    </source>
</evidence>
<keyword evidence="5 8" id="KW-0812">Transmembrane</keyword>
<feature type="transmembrane region" description="Helical" evidence="8">
    <location>
        <begin position="12"/>
        <end position="34"/>
    </location>
</feature>
<comment type="similarity">
    <text evidence="8">Belongs to the binding-protein-dependent transport system permease family.</text>
</comment>
<evidence type="ECO:0000256" key="2">
    <source>
        <dbReference type="ARBA" id="ARBA00022448"/>
    </source>
</evidence>
<dbReference type="EMBL" id="CP021108">
    <property type="protein sequence ID" value="ARP81213.1"/>
    <property type="molecule type" value="Genomic_DNA"/>
</dbReference>
<feature type="transmembrane region" description="Helical" evidence="8">
    <location>
        <begin position="136"/>
        <end position="159"/>
    </location>
</feature>
<feature type="transmembrane region" description="Helical" evidence="8">
    <location>
        <begin position="179"/>
        <end position="200"/>
    </location>
</feature>
<organism evidence="10 11">
    <name type="scientific">Bordetella genomosp. 8</name>
    <dbReference type="NCBI Taxonomy" id="1416806"/>
    <lineage>
        <taxon>Bacteria</taxon>
        <taxon>Pseudomonadati</taxon>
        <taxon>Pseudomonadota</taxon>
        <taxon>Betaproteobacteria</taxon>
        <taxon>Burkholderiales</taxon>
        <taxon>Alcaligenaceae</taxon>
        <taxon>Bordetella</taxon>
    </lineage>
</organism>
<proteinExistence type="inferred from homology"/>
<dbReference type="Proteomes" id="UP000194151">
    <property type="component" value="Chromosome"/>
</dbReference>
<keyword evidence="4" id="KW-0997">Cell inner membrane</keyword>
<evidence type="ECO:0000256" key="5">
    <source>
        <dbReference type="ARBA" id="ARBA00022692"/>
    </source>
</evidence>
<evidence type="ECO:0000256" key="7">
    <source>
        <dbReference type="ARBA" id="ARBA00023136"/>
    </source>
</evidence>